<accession>A0A437KB61</accession>
<comment type="caution">
    <text evidence="1">The sequence shown here is derived from an EMBL/GenBank/DDBJ whole genome shotgun (WGS) entry which is preliminary data.</text>
</comment>
<evidence type="ECO:0000313" key="1">
    <source>
        <dbReference type="EMBL" id="RVT62667.1"/>
    </source>
</evidence>
<sequence length="294" mass="33525">MHANGATAVVSTSPNEFLVSIKGEGIYSFKHNRWKLIIPLQDSIYQLKRIGDYIMGVGDRGRFIRLHERTGRWKTSFFPTSQRLWNIVGNDSGLVITHAGTQLLVSLDFGVNWKVISLFKELSVRPIIRSLTLQDEDLYVGTQIHKQNGGLWKYTLSSQQLVPVLHDEETMVSSIHVDNSFLWLTTGSCQTKKGTFAFRNHRDNKWHSLTCEIEERAFLGMVHSGEHIYVCSSKDEYGYSRIYHVDLSRMTLEPVETIKGHCFCVAVSAEDLFLAGGEECKWMKASLKETKILH</sequence>
<dbReference type="EMBL" id="RZTZ01000004">
    <property type="protein sequence ID" value="RVT62667.1"/>
    <property type="molecule type" value="Genomic_DNA"/>
</dbReference>
<organism evidence="1 2">
    <name type="scientific">Niallia taxi</name>
    <dbReference type="NCBI Taxonomy" id="2499688"/>
    <lineage>
        <taxon>Bacteria</taxon>
        <taxon>Bacillati</taxon>
        <taxon>Bacillota</taxon>
        <taxon>Bacilli</taxon>
        <taxon>Bacillales</taxon>
        <taxon>Bacillaceae</taxon>
        <taxon>Niallia</taxon>
    </lineage>
</organism>
<dbReference type="AlphaFoldDB" id="A0A437KB61"/>
<dbReference type="RefSeq" id="WP_127738618.1">
    <property type="nucleotide sequence ID" value="NZ_RZTZ01000004.1"/>
</dbReference>
<protein>
    <submittedName>
        <fullName evidence="1">Uncharacterized protein</fullName>
    </submittedName>
</protein>
<reference evidence="1 2" key="1">
    <citation type="submission" date="2019-01" db="EMBL/GenBank/DDBJ databases">
        <title>Bacillus sp. M5HDSG1-1, whole genome shotgun sequence.</title>
        <authorList>
            <person name="Tuo L."/>
        </authorList>
    </citation>
    <scope>NUCLEOTIDE SEQUENCE [LARGE SCALE GENOMIC DNA]</scope>
    <source>
        <strain evidence="1 2">M5HDSG1-1</strain>
    </source>
</reference>
<dbReference type="SUPFAM" id="SSF75011">
    <property type="entry name" value="3-carboxy-cis,cis-mucoante lactonizing enzyme"/>
    <property type="match status" value="1"/>
</dbReference>
<gene>
    <name evidence="1" type="ORF">EM808_12940</name>
</gene>
<evidence type="ECO:0000313" key="2">
    <source>
        <dbReference type="Proteomes" id="UP000288024"/>
    </source>
</evidence>
<dbReference type="Proteomes" id="UP000288024">
    <property type="component" value="Unassembled WGS sequence"/>
</dbReference>
<keyword evidence="2" id="KW-1185">Reference proteome</keyword>
<name>A0A437KB61_9BACI</name>
<proteinExistence type="predicted"/>